<dbReference type="Proteomes" id="UP000032578">
    <property type="component" value="Unassembled WGS sequence"/>
</dbReference>
<sequence length="114" mass="12843">MKLETFINKLKNNPDTIEFSETMETIETNYNFTPTAFKNGDLQNEAGQNTGSCKLFAFAKKQHLSKAETLACFGKFYYEEVLNDPTGTGHQNIRNFIKTGFEGLTFEGDVLAVK</sequence>
<dbReference type="Pfam" id="PF08888">
    <property type="entry name" value="HopJ"/>
    <property type="match status" value="1"/>
</dbReference>
<dbReference type="STRING" id="1435349.PW52_02825"/>
<dbReference type="InterPro" id="IPR014984">
    <property type="entry name" value="HopJ"/>
</dbReference>
<dbReference type="Gene3D" id="3.20.160.10">
    <property type="entry name" value="vpa0580 domain like"/>
    <property type="match status" value="1"/>
</dbReference>
<organism evidence="1 2">
    <name type="scientific">Neotamlana sedimentorum</name>
    <dbReference type="NCBI Taxonomy" id="1435349"/>
    <lineage>
        <taxon>Bacteria</taxon>
        <taxon>Pseudomonadati</taxon>
        <taxon>Bacteroidota</taxon>
        <taxon>Flavobacteriia</taxon>
        <taxon>Flavobacteriales</taxon>
        <taxon>Flavobacteriaceae</taxon>
        <taxon>Neotamlana</taxon>
    </lineage>
</organism>
<dbReference type="OrthoDB" id="9790826at2"/>
<accession>A0A0D7WFS6</accession>
<reference evidence="1 2" key="1">
    <citation type="submission" date="2014-11" db="EMBL/GenBank/DDBJ databases">
        <title>Tamlana sedimentorum sp. nov., isolated from shallow sand sediments of the Sea of Japan.</title>
        <authorList>
            <person name="Romanenko L.A."/>
        </authorList>
    </citation>
    <scope>NUCLEOTIDE SEQUENCE [LARGE SCALE GENOMIC DNA]</scope>
    <source>
        <strain evidence="1 2">JCM 19808</strain>
    </source>
</reference>
<proteinExistence type="predicted"/>
<dbReference type="PATRIC" id="fig|1435349.4.peg.1269"/>
<dbReference type="RefSeq" id="WP_044631412.1">
    <property type="nucleotide sequence ID" value="NZ_JTDW01000002.1"/>
</dbReference>
<dbReference type="EMBL" id="JTDW01000002">
    <property type="protein sequence ID" value="KJD36597.1"/>
    <property type="molecule type" value="Genomic_DNA"/>
</dbReference>
<gene>
    <name evidence="1" type="ORF">PW52_02825</name>
</gene>
<name>A0A0D7WFS6_9FLAO</name>
<keyword evidence="2" id="KW-1185">Reference proteome</keyword>
<protein>
    <submittedName>
        <fullName evidence="1">Type III effector</fullName>
    </submittedName>
</protein>
<evidence type="ECO:0000313" key="2">
    <source>
        <dbReference type="Proteomes" id="UP000032578"/>
    </source>
</evidence>
<dbReference type="InterPro" id="IPR038604">
    <property type="entry name" value="HopJ_sf"/>
</dbReference>
<dbReference type="AlphaFoldDB" id="A0A0D7WFS6"/>
<comment type="caution">
    <text evidence="1">The sequence shown here is derived from an EMBL/GenBank/DDBJ whole genome shotgun (WGS) entry which is preliminary data.</text>
</comment>
<evidence type="ECO:0000313" key="1">
    <source>
        <dbReference type="EMBL" id="KJD36597.1"/>
    </source>
</evidence>